<dbReference type="SUPFAM" id="SSF46785">
    <property type="entry name" value="Winged helix' DNA-binding domain"/>
    <property type="match status" value="1"/>
</dbReference>
<reference evidence="5 6" key="1">
    <citation type="submission" date="2016-11" db="EMBL/GenBank/DDBJ databases">
        <title>Study of marine rhodopsin-containing bacteria.</title>
        <authorList>
            <person name="Yoshizawa S."/>
            <person name="Kumagai Y."/>
            <person name="Kogure K."/>
        </authorList>
    </citation>
    <scope>NUCLEOTIDE SEQUENCE [LARGE SCALE GENOMIC DNA]</scope>
    <source>
        <strain evidence="5 6">SAORIC-28</strain>
    </source>
</reference>
<evidence type="ECO:0000256" key="2">
    <source>
        <dbReference type="ARBA" id="ARBA00023125"/>
    </source>
</evidence>
<dbReference type="GO" id="GO:0003677">
    <property type="term" value="F:DNA binding"/>
    <property type="evidence" value="ECO:0007669"/>
    <property type="project" value="UniProtKB-KW"/>
</dbReference>
<dbReference type="RefSeq" id="WP_095509701.1">
    <property type="nucleotide sequence ID" value="NZ_MQWD01000001.1"/>
</dbReference>
<dbReference type="InterPro" id="IPR011991">
    <property type="entry name" value="ArsR-like_HTH"/>
</dbReference>
<dbReference type="InterPro" id="IPR036388">
    <property type="entry name" value="WH-like_DNA-bd_sf"/>
</dbReference>
<dbReference type="CDD" id="cd00090">
    <property type="entry name" value="HTH_ARSR"/>
    <property type="match status" value="1"/>
</dbReference>
<feature type="domain" description="HTH hxlR-type" evidence="4">
    <location>
        <begin position="11"/>
        <end position="113"/>
    </location>
</feature>
<dbReference type="PROSITE" id="PS51118">
    <property type="entry name" value="HTH_HXLR"/>
    <property type="match status" value="1"/>
</dbReference>
<gene>
    <name evidence="5" type="ORF">BSZ37_06190</name>
</gene>
<dbReference type="Pfam" id="PF01638">
    <property type="entry name" value="HxlR"/>
    <property type="match status" value="1"/>
</dbReference>
<keyword evidence="2" id="KW-0238">DNA-binding</keyword>
<keyword evidence="6" id="KW-1185">Reference proteome</keyword>
<dbReference type="GO" id="GO:0006355">
    <property type="term" value="P:regulation of DNA-templated transcription"/>
    <property type="evidence" value="ECO:0007669"/>
    <property type="project" value="UniProtKB-ARBA"/>
</dbReference>
<name>A0A271IY52_9BACT</name>
<evidence type="ECO:0000256" key="3">
    <source>
        <dbReference type="ARBA" id="ARBA00023163"/>
    </source>
</evidence>
<dbReference type="InterPro" id="IPR002577">
    <property type="entry name" value="HTH_HxlR"/>
</dbReference>
<protein>
    <recommendedName>
        <fullName evidence="4">HTH hxlR-type domain-containing protein</fullName>
    </recommendedName>
</protein>
<organism evidence="5 6">
    <name type="scientific">Rubrivirga marina</name>
    <dbReference type="NCBI Taxonomy" id="1196024"/>
    <lineage>
        <taxon>Bacteria</taxon>
        <taxon>Pseudomonadati</taxon>
        <taxon>Rhodothermota</taxon>
        <taxon>Rhodothermia</taxon>
        <taxon>Rhodothermales</taxon>
        <taxon>Rubricoccaceae</taxon>
        <taxon>Rubrivirga</taxon>
    </lineage>
</organism>
<evidence type="ECO:0000259" key="4">
    <source>
        <dbReference type="PROSITE" id="PS51118"/>
    </source>
</evidence>
<keyword evidence="1" id="KW-0805">Transcription regulation</keyword>
<dbReference type="EMBL" id="MQWD01000001">
    <property type="protein sequence ID" value="PAP76060.1"/>
    <property type="molecule type" value="Genomic_DNA"/>
</dbReference>
<comment type="caution">
    <text evidence="5">The sequence shown here is derived from an EMBL/GenBank/DDBJ whole genome shotgun (WGS) entry which is preliminary data.</text>
</comment>
<dbReference type="PANTHER" id="PTHR33204:SF29">
    <property type="entry name" value="TRANSCRIPTIONAL REGULATOR"/>
    <property type="match status" value="1"/>
</dbReference>
<proteinExistence type="predicted"/>
<sequence length="118" mass="12448">MSASDVRHEVCPVTATVAVVGGKWKIPILWHLAGGPRHFGALRRAVVGVSEKMLSQQLRALEADGLVSRTAHTRADGGVPRRVDYTLTPKGDALVPALGALAAWGGEHLDGPWRTPGA</sequence>
<evidence type="ECO:0000313" key="5">
    <source>
        <dbReference type="EMBL" id="PAP76060.1"/>
    </source>
</evidence>
<dbReference type="Gene3D" id="1.10.10.10">
    <property type="entry name" value="Winged helix-like DNA-binding domain superfamily/Winged helix DNA-binding domain"/>
    <property type="match status" value="1"/>
</dbReference>
<evidence type="ECO:0000313" key="6">
    <source>
        <dbReference type="Proteomes" id="UP000216339"/>
    </source>
</evidence>
<accession>A0A271IY52</accession>
<dbReference type="OrthoDB" id="8231503at2"/>
<evidence type="ECO:0000256" key="1">
    <source>
        <dbReference type="ARBA" id="ARBA00023015"/>
    </source>
</evidence>
<dbReference type="Proteomes" id="UP000216339">
    <property type="component" value="Unassembled WGS sequence"/>
</dbReference>
<keyword evidence="3" id="KW-0804">Transcription</keyword>
<dbReference type="PANTHER" id="PTHR33204">
    <property type="entry name" value="TRANSCRIPTIONAL REGULATOR, MARR FAMILY"/>
    <property type="match status" value="1"/>
</dbReference>
<dbReference type="InterPro" id="IPR036390">
    <property type="entry name" value="WH_DNA-bd_sf"/>
</dbReference>
<dbReference type="AlphaFoldDB" id="A0A271IY52"/>